<dbReference type="InterPro" id="IPR010775">
    <property type="entry name" value="DUF1365"/>
</dbReference>
<dbReference type="PANTHER" id="PTHR33973">
    <property type="entry name" value="OS07G0153300 PROTEIN"/>
    <property type="match status" value="1"/>
</dbReference>
<protein>
    <submittedName>
        <fullName evidence="1">DUF1365 domain-containing protein</fullName>
    </submittedName>
</protein>
<dbReference type="Pfam" id="PF07103">
    <property type="entry name" value="DUF1365"/>
    <property type="match status" value="1"/>
</dbReference>
<organism evidence="1 2">
    <name type="scientific">Actinomadura darangshiensis</name>
    <dbReference type="NCBI Taxonomy" id="705336"/>
    <lineage>
        <taxon>Bacteria</taxon>
        <taxon>Bacillati</taxon>
        <taxon>Actinomycetota</taxon>
        <taxon>Actinomycetes</taxon>
        <taxon>Streptosporangiales</taxon>
        <taxon>Thermomonosporaceae</taxon>
        <taxon>Actinomadura</taxon>
    </lineage>
</organism>
<comment type="caution">
    <text evidence="1">The sequence shown here is derived from an EMBL/GenBank/DDBJ whole genome shotgun (WGS) entry which is preliminary data.</text>
</comment>
<dbReference type="EMBL" id="SMKY01000061">
    <property type="protein sequence ID" value="TDD82798.1"/>
    <property type="molecule type" value="Genomic_DNA"/>
</dbReference>
<dbReference type="PANTHER" id="PTHR33973:SF4">
    <property type="entry name" value="OS07G0153300 PROTEIN"/>
    <property type="match status" value="1"/>
</dbReference>
<keyword evidence="2" id="KW-1185">Reference proteome</keyword>
<sequence>MVTPALYECTLTHVRPSPIRNAFRYGTYLWLIDLDEPPRLPWPLRMLAGFNSLDHGEGASTSIRDDLDEFLLQRGYLSAPRRILMLAHARVLGHVFNPLTVYWCFASSGELLCVVAEVHNTYGGRHRYLLHTDARGRAETGKEFYVSPFYPVEGAYRMSLPLPDERLALTIALHTTPGDAPFIATLRGTRRRANTPGLLAAFVRHPCAPLAGAVRIRVQGIRLYLRGLRPHPRPRTSQGDS</sequence>
<dbReference type="AlphaFoldDB" id="A0A4R5B8Z7"/>
<evidence type="ECO:0000313" key="2">
    <source>
        <dbReference type="Proteomes" id="UP000295578"/>
    </source>
</evidence>
<dbReference type="OrthoDB" id="9778801at2"/>
<name>A0A4R5B8Z7_9ACTN</name>
<dbReference type="Proteomes" id="UP000295578">
    <property type="component" value="Unassembled WGS sequence"/>
</dbReference>
<proteinExistence type="predicted"/>
<accession>A0A4R5B8Z7</accession>
<reference evidence="1 2" key="1">
    <citation type="submission" date="2019-03" db="EMBL/GenBank/DDBJ databases">
        <title>Draft genome sequences of novel Actinobacteria.</title>
        <authorList>
            <person name="Sahin N."/>
            <person name="Ay H."/>
            <person name="Saygin H."/>
        </authorList>
    </citation>
    <scope>NUCLEOTIDE SEQUENCE [LARGE SCALE GENOMIC DNA]</scope>
    <source>
        <strain evidence="1 2">DSM 45941</strain>
    </source>
</reference>
<evidence type="ECO:0000313" key="1">
    <source>
        <dbReference type="EMBL" id="TDD82798.1"/>
    </source>
</evidence>
<gene>
    <name evidence="1" type="ORF">E1293_16000</name>
</gene>